<keyword evidence="1" id="KW-0472">Membrane</keyword>
<reference evidence="3 4" key="1">
    <citation type="submission" date="2014-03" db="EMBL/GenBank/DDBJ databases">
        <title>Draft Genome Sequence of Actibacterium mucosum KCTC 23349, a Marine Alphaproteobacterium with Complex Ionic Requirements Isolated from Mediterranean Seawater at Malvarrosa Beach, Valencia, Spain.</title>
        <authorList>
            <person name="Arahal D.R."/>
            <person name="Shao Z."/>
            <person name="Lai Q."/>
            <person name="Pujalte M.J."/>
        </authorList>
    </citation>
    <scope>NUCLEOTIDE SEQUENCE [LARGE SCALE GENOMIC DNA]</scope>
    <source>
        <strain evidence="3 4">KCTC 23349</strain>
    </source>
</reference>
<comment type="caution">
    <text evidence="3">The sequence shown here is derived from an EMBL/GenBank/DDBJ whole genome shotgun (WGS) entry which is preliminary data.</text>
</comment>
<dbReference type="OrthoDB" id="228033at2"/>
<protein>
    <recommendedName>
        <fullName evidence="2">DUF4178 domain-containing protein</fullName>
    </recommendedName>
</protein>
<gene>
    <name evidence="3" type="ORF">ACMU_09420</name>
</gene>
<dbReference type="RefSeq" id="WP_035258083.1">
    <property type="nucleotide sequence ID" value="NZ_JFKE01000003.1"/>
</dbReference>
<feature type="transmembrane region" description="Helical" evidence="1">
    <location>
        <begin position="385"/>
        <end position="404"/>
    </location>
</feature>
<evidence type="ECO:0000313" key="4">
    <source>
        <dbReference type="Proteomes" id="UP000026249"/>
    </source>
</evidence>
<proteinExistence type="predicted"/>
<dbReference type="EMBL" id="JFKE01000003">
    <property type="protein sequence ID" value="KAJ55973.1"/>
    <property type="molecule type" value="Genomic_DNA"/>
</dbReference>
<dbReference type="InterPro" id="IPR025235">
    <property type="entry name" value="DUF4178"/>
</dbReference>
<evidence type="ECO:0000256" key="1">
    <source>
        <dbReference type="SAM" id="Phobius"/>
    </source>
</evidence>
<keyword evidence="1" id="KW-1133">Transmembrane helix</keyword>
<dbReference type="STRING" id="1454373.ACMU_09420"/>
<sequence length="426" mass="46958">MARQADLTAINCTSCGAGLDILGGGRVTTHICPYCGSELDATAGYKALRKYTEMPRPDSPFKIGMVGQINGVEFTIIGTLGYAEGRWEWVDHQLYSPTHGYAWLTVEDGHITFTRRFRKEVHPGFITSNRVERAEHRPSAHAAGQRYEYYETSEPTLTFAEGEFTWSPMKGAKSTSVSTMSDNAMLTFVETENEREVEHSVYLDAEETLQAFGAPSVAPRGTHPLMPYREMRDEALRKKIFMAAAAASLVLLGLLLAGGNVVLPRTTFDASELPAEITFDLTRPGKLTRITFDADVSNSWAEMDVTVYDPQEEPLFETGRLVERYSGRDSEGSWTEGSGTASLVFRALTAGSYTIEVDLAAAGNWQRTGTPVSAVSVGAVEGVVAIRWLIYSSLLLGFGALAVTGRHWLHDRRRWAGSDWVEEDDD</sequence>
<name>A0A037ZIP8_9RHOB</name>
<dbReference type="Pfam" id="PF13785">
    <property type="entry name" value="DUF4178"/>
    <property type="match status" value="1"/>
</dbReference>
<organism evidence="3 4">
    <name type="scientific">Actibacterium mucosum KCTC 23349</name>
    <dbReference type="NCBI Taxonomy" id="1454373"/>
    <lineage>
        <taxon>Bacteria</taxon>
        <taxon>Pseudomonadati</taxon>
        <taxon>Pseudomonadota</taxon>
        <taxon>Alphaproteobacteria</taxon>
        <taxon>Rhodobacterales</taxon>
        <taxon>Roseobacteraceae</taxon>
        <taxon>Actibacterium</taxon>
    </lineage>
</organism>
<keyword evidence="4" id="KW-1185">Reference proteome</keyword>
<feature type="transmembrane region" description="Helical" evidence="1">
    <location>
        <begin position="240"/>
        <end position="263"/>
    </location>
</feature>
<dbReference type="Proteomes" id="UP000026249">
    <property type="component" value="Unassembled WGS sequence"/>
</dbReference>
<evidence type="ECO:0000313" key="3">
    <source>
        <dbReference type="EMBL" id="KAJ55973.1"/>
    </source>
</evidence>
<feature type="domain" description="DUF4178" evidence="2">
    <location>
        <begin position="62"/>
        <end position="203"/>
    </location>
</feature>
<dbReference type="AlphaFoldDB" id="A0A037ZIP8"/>
<evidence type="ECO:0000259" key="2">
    <source>
        <dbReference type="Pfam" id="PF13785"/>
    </source>
</evidence>
<dbReference type="Gene3D" id="2.60.120.380">
    <property type="match status" value="1"/>
</dbReference>
<accession>A0A037ZIP8</accession>
<keyword evidence="1" id="KW-0812">Transmembrane</keyword>